<dbReference type="EMBL" id="JAIVGD010000001">
    <property type="protein sequence ID" value="KAH0781209.1"/>
    <property type="molecule type" value="Genomic_DNA"/>
</dbReference>
<sequence length="160" mass="18870">MKELYEQQILEKSACSDSTKMLKCREEIEAKIWLLFKQGNSYFWLDNWTGLGALYKLIPPGAEYDQTIVLLKEVAEVGQWEEQTLRNLLPYEVVEHIIQNICLPEDTKEMDRPYWKLESKGEFTVTSAFHHVRQRQEVNKVHKLNQILGAPMFRQAQQLQ</sequence>
<dbReference type="Proteomes" id="UP000826656">
    <property type="component" value="Unassembled WGS sequence"/>
</dbReference>
<accession>A0ABQ7WKD2</accession>
<proteinExistence type="predicted"/>
<organism evidence="1 2">
    <name type="scientific">Solanum tuberosum</name>
    <name type="common">Potato</name>
    <dbReference type="NCBI Taxonomy" id="4113"/>
    <lineage>
        <taxon>Eukaryota</taxon>
        <taxon>Viridiplantae</taxon>
        <taxon>Streptophyta</taxon>
        <taxon>Embryophyta</taxon>
        <taxon>Tracheophyta</taxon>
        <taxon>Spermatophyta</taxon>
        <taxon>Magnoliopsida</taxon>
        <taxon>eudicotyledons</taxon>
        <taxon>Gunneridae</taxon>
        <taxon>Pentapetalae</taxon>
        <taxon>asterids</taxon>
        <taxon>lamiids</taxon>
        <taxon>Solanales</taxon>
        <taxon>Solanaceae</taxon>
        <taxon>Solanoideae</taxon>
        <taxon>Solaneae</taxon>
        <taxon>Solanum</taxon>
    </lineage>
</organism>
<name>A0ABQ7WKD2_SOLTU</name>
<keyword evidence="2" id="KW-1185">Reference proteome</keyword>
<protein>
    <submittedName>
        <fullName evidence="1">Uncharacterized protein</fullName>
    </submittedName>
</protein>
<evidence type="ECO:0000313" key="2">
    <source>
        <dbReference type="Proteomes" id="UP000826656"/>
    </source>
</evidence>
<comment type="caution">
    <text evidence="1">The sequence shown here is derived from an EMBL/GenBank/DDBJ whole genome shotgun (WGS) entry which is preliminary data.</text>
</comment>
<reference evidence="1 2" key="1">
    <citation type="journal article" date="2021" name="bioRxiv">
        <title>Chromosome-scale and haplotype-resolved genome assembly of a tetraploid potato cultivar.</title>
        <authorList>
            <person name="Sun H."/>
            <person name="Jiao W.-B."/>
            <person name="Krause K."/>
            <person name="Campoy J.A."/>
            <person name="Goel M."/>
            <person name="Folz-Donahue K."/>
            <person name="Kukat C."/>
            <person name="Huettel B."/>
            <person name="Schneeberger K."/>
        </authorList>
    </citation>
    <scope>NUCLEOTIDE SEQUENCE [LARGE SCALE GENOMIC DNA]</scope>
    <source>
        <strain evidence="1">SolTubOtavaFocal</strain>
        <tissue evidence="1">Leaves</tissue>
    </source>
</reference>
<gene>
    <name evidence="1" type="ORF">KY290_000807</name>
</gene>
<evidence type="ECO:0000313" key="1">
    <source>
        <dbReference type="EMBL" id="KAH0781209.1"/>
    </source>
</evidence>